<dbReference type="RefSeq" id="XP_011130968.1">
    <property type="nucleotide sequence ID" value="XM_011132666.1"/>
</dbReference>
<accession>A0A023B546</accession>
<keyword evidence="6" id="KW-0808">Transferase</keyword>
<dbReference type="NCBIfam" id="TIGR00589">
    <property type="entry name" value="ogt"/>
    <property type="match status" value="1"/>
</dbReference>
<dbReference type="PANTHER" id="PTHR10815:SF13">
    <property type="entry name" value="METHYLATED-DNA--PROTEIN-CYSTEINE METHYLTRANSFERASE"/>
    <property type="match status" value="1"/>
</dbReference>
<evidence type="ECO:0000256" key="2">
    <source>
        <dbReference type="ARBA" id="ARBA00008711"/>
    </source>
</evidence>
<dbReference type="GeneID" id="22913384"/>
<evidence type="ECO:0000256" key="9">
    <source>
        <dbReference type="ARBA" id="ARBA00030795"/>
    </source>
</evidence>
<dbReference type="InterPro" id="IPR014048">
    <property type="entry name" value="MethylDNA_cys_MeTrfase_DNA-bd"/>
</dbReference>
<dbReference type="VEuPathDB" id="CryptoDB:GNI_094800"/>
<evidence type="ECO:0000313" key="15">
    <source>
        <dbReference type="Proteomes" id="UP000019763"/>
    </source>
</evidence>
<protein>
    <recommendedName>
        <fullName evidence="4">Methylated-DNA--protein-cysteine methyltransferase</fullName>
        <ecNumber evidence="3">2.1.1.63</ecNumber>
    </recommendedName>
    <alternativeName>
        <fullName evidence="9">6-O-methylguanine-DNA methyltransferase</fullName>
    </alternativeName>
    <alternativeName>
        <fullName evidence="10">O-6-methylguanine-DNA-alkyltransferase</fullName>
    </alternativeName>
</protein>
<evidence type="ECO:0000256" key="8">
    <source>
        <dbReference type="ARBA" id="ARBA00023204"/>
    </source>
</evidence>
<feature type="domain" description="Methylated-DNA-[protein]-cysteine S-methyltransferase DNA binding" evidence="13">
    <location>
        <begin position="125"/>
        <end position="202"/>
    </location>
</feature>
<gene>
    <name evidence="14" type="ORF">GNI_094800</name>
</gene>
<proteinExistence type="inferred from homology"/>
<dbReference type="OrthoDB" id="1907495at2759"/>
<keyword evidence="5 14" id="KW-0489">Methyltransferase</keyword>
<sequence>MEAAHHCRLEVGTVFKRRFYFLVDQQGRVVESGFTEPEPGGDRNGTDRSQDLDHSDLDHSVGGYGGSDFGRSDCGRSDCGRSDCGRSEYDPCGDCGTLLQAVKDYFGGRDSLGRLATRLPKASGFRKRVWRCIASIPFGCTISYQRLAEKCGSPKGVRAVATACGTNKVPLFIPCHRVIKSNGATGHYAFGARLKAQLIAHELRFK</sequence>
<keyword evidence="7" id="KW-0227">DNA damage</keyword>
<dbReference type="PANTHER" id="PTHR10815">
    <property type="entry name" value="METHYLATED-DNA--PROTEIN-CYSTEINE METHYLTRANSFERASE"/>
    <property type="match status" value="1"/>
</dbReference>
<evidence type="ECO:0000256" key="6">
    <source>
        <dbReference type="ARBA" id="ARBA00022679"/>
    </source>
</evidence>
<dbReference type="eggNOG" id="KOG4062">
    <property type="taxonomic scope" value="Eukaryota"/>
</dbReference>
<feature type="compositionally biased region" description="Basic and acidic residues" evidence="12">
    <location>
        <begin position="40"/>
        <end position="59"/>
    </location>
</feature>
<dbReference type="PROSITE" id="PS00374">
    <property type="entry name" value="MGMT"/>
    <property type="match status" value="1"/>
</dbReference>
<keyword evidence="15" id="KW-1185">Reference proteome</keyword>
<dbReference type="EC" id="2.1.1.63" evidence="3"/>
<comment type="catalytic activity">
    <reaction evidence="11">
        <text>a 6-O-methyl-2'-deoxyguanosine in DNA + L-cysteinyl-[protein] = S-methyl-L-cysteinyl-[protein] + a 2'-deoxyguanosine in DNA</text>
        <dbReference type="Rhea" id="RHEA:24000"/>
        <dbReference type="Rhea" id="RHEA-COMP:10131"/>
        <dbReference type="Rhea" id="RHEA-COMP:10132"/>
        <dbReference type="Rhea" id="RHEA-COMP:11367"/>
        <dbReference type="Rhea" id="RHEA-COMP:11368"/>
        <dbReference type="ChEBI" id="CHEBI:29950"/>
        <dbReference type="ChEBI" id="CHEBI:82612"/>
        <dbReference type="ChEBI" id="CHEBI:85445"/>
        <dbReference type="ChEBI" id="CHEBI:85448"/>
        <dbReference type="EC" id="2.1.1.63"/>
    </reaction>
</comment>
<dbReference type="InterPro" id="IPR001497">
    <property type="entry name" value="MethylDNA_cys_MeTrfase_AS"/>
</dbReference>
<dbReference type="SUPFAM" id="SSF46767">
    <property type="entry name" value="Methylated DNA-protein cysteine methyltransferase, C-terminal domain"/>
    <property type="match status" value="1"/>
</dbReference>
<dbReference type="GO" id="GO:0032259">
    <property type="term" value="P:methylation"/>
    <property type="evidence" value="ECO:0007669"/>
    <property type="project" value="UniProtKB-KW"/>
</dbReference>
<dbReference type="FunFam" id="1.10.10.10:FF:000214">
    <property type="entry name" value="Methylated-DNA--protein-cysteine methyltransferase"/>
    <property type="match status" value="1"/>
</dbReference>
<evidence type="ECO:0000256" key="3">
    <source>
        <dbReference type="ARBA" id="ARBA00011918"/>
    </source>
</evidence>
<dbReference type="AlphaFoldDB" id="A0A023B546"/>
<organism evidence="14 15">
    <name type="scientific">Gregarina niphandrodes</name>
    <name type="common">Septate eugregarine</name>
    <dbReference type="NCBI Taxonomy" id="110365"/>
    <lineage>
        <taxon>Eukaryota</taxon>
        <taxon>Sar</taxon>
        <taxon>Alveolata</taxon>
        <taxon>Apicomplexa</taxon>
        <taxon>Conoidasida</taxon>
        <taxon>Gregarinasina</taxon>
        <taxon>Eugregarinorida</taxon>
        <taxon>Gregarinidae</taxon>
        <taxon>Gregarina</taxon>
    </lineage>
</organism>
<dbReference type="Pfam" id="PF01035">
    <property type="entry name" value="DNA_binding_1"/>
    <property type="match status" value="1"/>
</dbReference>
<comment type="catalytic activity">
    <reaction evidence="1">
        <text>a 4-O-methyl-thymidine in DNA + L-cysteinyl-[protein] = a thymidine in DNA + S-methyl-L-cysteinyl-[protein]</text>
        <dbReference type="Rhea" id="RHEA:53428"/>
        <dbReference type="Rhea" id="RHEA-COMP:10131"/>
        <dbReference type="Rhea" id="RHEA-COMP:10132"/>
        <dbReference type="Rhea" id="RHEA-COMP:13555"/>
        <dbReference type="Rhea" id="RHEA-COMP:13556"/>
        <dbReference type="ChEBI" id="CHEBI:29950"/>
        <dbReference type="ChEBI" id="CHEBI:82612"/>
        <dbReference type="ChEBI" id="CHEBI:137386"/>
        <dbReference type="ChEBI" id="CHEBI:137387"/>
        <dbReference type="EC" id="2.1.1.63"/>
    </reaction>
</comment>
<evidence type="ECO:0000256" key="11">
    <source>
        <dbReference type="ARBA" id="ARBA00049348"/>
    </source>
</evidence>
<evidence type="ECO:0000256" key="4">
    <source>
        <dbReference type="ARBA" id="ARBA00015377"/>
    </source>
</evidence>
<evidence type="ECO:0000256" key="7">
    <source>
        <dbReference type="ARBA" id="ARBA00022763"/>
    </source>
</evidence>
<comment type="caution">
    <text evidence="14">The sequence shown here is derived from an EMBL/GenBank/DDBJ whole genome shotgun (WGS) entry which is preliminary data.</text>
</comment>
<dbReference type="CDD" id="cd06445">
    <property type="entry name" value="ATase"/>
    <property type="match status" value="1"/>
</dbReference>
<evidence type="ECO:0000313" key="14">
    <source>
        <dbReference type="EMBL" id="EZG58469.1"/>
    </source>
</evidence>
<feature type="region of interest" description="Disordered" evidence="12">
    <location>
        <begin position="31"/>
        <end position="64"/>
    </location>
</feature>
<evidence type="ECO:0000256" key="12">
    <source>
        <dbReference type="SAM" id="MobiDB-lite"/>
    </source>
</evidence>
<dbReference type="GO" id="GO:0006281">
    <property type="term" value="P:DNA repair"/>
    <property type="evidence" value="ECO:0007669"/>
    <property type="project" value="UniProtKB-KW"/>
</dbReference>
<dbReference type="InterPro" id="IPR036217">
    <property type="entry name" value="MethylDNA_cys_MeTrfase_DNAb"/>
</dbReference>
<evidence type="ECO:0000259" key="13">
    <source>
        <dbReference type="Pfam" id="PF01035"/>
    </source>
</evidence>
<reference evidence="14" key="1">
    <citation type="submission" date="2013-12" db="EMBL/GenBank/DDBJ databases">
        <authorList>
            <person name="Omoto C.K."/>
            <person name="Sibley D."/>
            <person name="Venepally P."/>
            <person name="Hadjithomas M."/>
            <person name="Karamycheva S."/>
            <person name="Brunk B."/>
            <person name="Roos D."/>
            <person name="Caler E."/>
            <person name="Lorenzi H."/>
        </authorList>
    </citation>
    <scope>NUCLEOTIDE SEQUENCE</scope>
</reference>
<keyword evidence="8" id="KW-0234">DNA repair</keyword>
<name>A0A023B546_GRENI</name>
<evidence type="ECO:0000256" key="10">
    <source>
        <dbReference type="ARBA" id="ARBA00031621"/>
    </source>
</evidence>
<dbReference type="Proteomes" id="UP000019763">
    <property type="component" value="Unassembled WGS sequence"/>
</dbReference>
<evidence type="ECO:0000256" key="1">
    <source>
        <dbReference type="ARBA" id="ARBA00001286"/>
    </source>
</evidence>
<comment type="similarity">
    <text evidence="2">Belongs to the MGMT family.</text>
</comment>
<dbReference type="EMBL" id="AFNH02000709">
    <property type="protein sequence ID" value="EZG58469.1"/>
    <property type="molecule type" value="Genomic_DNA"/>
</dbReference>
<dbReference type="GO" id="GO:0003908">
    <property type="term" value="F:methylated-DNA-[protein]-cysteine S-methyltransferase activity"/>
    <property type="evidence" value="ECO:0007669"/>
    <property type="project" value="UniProtKB-EC"/>
</dbReference>
<evidence type="ECO:0000256" key="5">
    <source>
        <dbReference type="ARBA" id="ARBA00022603"/>
    </source>
</evidence>
<dbReference type="Gene3D" id="1.10.10.10">
    <property type="entry name" value="Winged helix-like DNA-binding domain superfamily/Winged helix DNA-binding domain"/>
    <property type="match status" value="1"/>
</dbReference>
<dbReference type="InterPro" id="IPR036388">
    <property type="entry name" value="WH-like_DNA-bd_sf"/>
</dbReference>